<reference evidence="2 3" key="1">
    <citation type="submission" date="2015-06" db="EMBL/GenBank/DDBJ databases">
        <title>The Genome Sequence of Enterococcus durans 4EA1.</title>
        <authorList>
            <consortium name="The Broad Institute Genomics Platform"/>
            <consortium name="The Broad Institute Genome Sequencing Center for Infectious Disease"/>
            <person name="Earl A.M."/>
            <person name="Van Tyne D."/>
            <person name="Lebreton F."/>
            <person name="Saavedra J.T."/>
            <person name="Gilmore M.S."/>
            <person name="Manson Mcguire A."/>
            <person name="Clock S."/>
            <person name="Crupain M."/>
            <person name="Rangan U."/>
            <person name="Young S."/>
            <person name="Abouelleil A."/>
            <person name="Cao P."/>
            <person name="Chapman S.B."/>
            <person name="Griggs A."/>
            <person name="Priest M."/>
            <person name="Shea T."/>
            <person name="Wortman J."/>
            <person name="Nusbaum C."/>
            <person name="Birren B."/>
        </authorList>
    </citation>
    <scope>NUCLEOTIDE SEQUENCE [LARGE SCALE GENOMIC DNA]</scope>
    <source>
        <strain evidence="2 3">4EA1</strain>
    </source>
</reference>
<feature type="compositionally biased region" description="Polar residues" evidence="1">
    <location>
        <begin position="208"/>
        <end position="222"/>
    </location>
</feature>
<organism evidence="2 3">
    <name type="scientific">Enterococcus durans</name>
    <dbReference type="NCBI Taxonomy" id="53345"/>
    <lineage>
        <taxon>Bacteria</taxon>
        <taxon>Bacillati</taxon>
        <taxon>Bacillota</taxon>
        <taxon>Bacilli</taxon>
        <taxon>Lactobacillales</taxon>
        <taxon>Enterococcaceae</taxon>
        <taxon>Enterococcus</taxon>
    </lineage>
</organism>
<dbReference type="Gene3D" id="3.50.4.20">
    <property type="match status" value="1"/>
</dbReference>
<evidence type="ECO:0000313" key="2">
    <source>
        <dbReference type="EMBL" id="RCA11548.1"/>
    </source>
</evidence>
<dbReference type="EMBL" id="LEPB01000004">
    <property type="protein sequence ID" value="RCA11548.1"/>
    <property type="molecule type" value="Genomic_DNA"/>
</dbReference>
<protein>
    <recommendedName>
        <fullName evidence="4">DUF1027 domain-containing protein</fullName>
    </recommendedName>
</protein>
<feature type="region of interest" description="Disordered" evidence="1">
    <location>
        <begin position="1"/>
        <end position="28"/>
    </location>
</feature>
<evidence type="ECO:0000313" key="3">
    <source>
        <dbReference type="Proteomes" id="UP000252797"/>
    </source>
</evidence>
<sequence length="222" mass="26302">MSAKQKKQQNVDSERKEKNITETSEDKTVTEEITAVIEEIIEEPKPEKVKGEIITFLDETNFLIGERQYRLVTNYREGFDSEKLGERYSDVLSRYDYIVGDWGYEQLRLKGFFREDNRRAHPEQRIDSLEDYLYEYCNFGCAYFVIERIGGKKEKSTQRRRKKKNQGRAYIDEKKVPVASNHKKPVIKKRNTNQTNKETVKPKVNTAKPKSNTNFTIRQREE</sequence>
<evidence type="ECO:0000256" key="1">
    <source>
        <dbReference type="SAM" id="MobiDB-lite"/>
    </source>
</evidence>
<evidence type="ECO:0008006" key="4">
    <source>
        <dbReference type="Google" id="ProtNLM"/>
    </source>
</evidence>
<dbReference type="InterPro" id="IPR009370">
    <property type="entry name" value="YutD-like"/>
</dbReference>
<dbReference type="STRING" id="53345.LIU_12050"/>
<feature type="region of interest" description="Disordered" evidence="1">
    <location>
        <begin position="179"/>
        <end position="222"/>
    </location>
</feature>
<dbReference type="PIRSF" id="PIRSF012565">
    <property type="entry name" value="DUF1027"/>
    <property type="match status" value="1"/>
</dbReference>
<comment type="caution">
    <text evidence="2">The sequence shown here is derived from an EMBL/GenBank/DDBJ whole genome shotgun (WGS) entry which is preliminary data.</text>
</comment>
<dbReference type="AlphaFoldDB" id="A0A367CGF8"/>
<dbReference type="Proteomes" id="UP000252797">
    <property type="component" value="Unassembled WGS sequence"/>
</dbReference>
<dbReference type="Pfam" id="PF06265">
    <property type="entry name" value="YutD-like"/>
    <property type="match status" value="1"/>
</dbReference>
<accession>A0A367CGF8</accession>
<dbReference type="InterPro" id="IPR038141">
    <property type="entry name" value="YutD-like_sf"/>
</dbReference>
<feature type="compositionally biased region" description="Basic and acidic residues" evidence="1">
    <location>
        <begin position="12"/>
        <end position="28"/>
    </location>
</feature>
<proteinExistence type="predicted"/>
<name>A0A367CGF8_9ENTE</name>
<feature type="compositionally biased region" description="Basic residues" evidence="1">
    <location>
        <begin position="181"/>
        <end position="191"/>
    </location>
</feature>
<dbReference type="RefSeq" id="WP_113846165.1">
    <property type="nucleotide sequence ID" value="NZ_LEPB01000004.1"/>
</dbReference>
<gene>
    <name evidence="2" type="ORF">EA71_02313</name>
</gene>